<gene>
    <name evidence="1" type="ORF">T05_14925</name>
</gene>
<name>A0A0V0TJ45_9BILA</name>
<organism evidence="1 2">
    <name type="scientific">Trichinella murrelli</name>
    <dbReference type="NCBI Taxonomy" id="144512"/>
    <lineage>
        <taxon>Eukaryota</taxon>
        <taxon>Metazoa</taxon>
        <taxon>Ecdysozoa</taxon>
        <taxon>Nematoda</taxon>
        <taxon>Enoplea</taxon>
        <taxon>Dorylaimia</taxon>
        <taxon>Trichinellida</taxon>
        <taxon>Trichinellidae</taxon>
        <taxon>Trichinella</taxon>
    </lineage>
</organism>
<dbReference type="EMBL" id="JYDJ01000245">
    <property type="protein sequence ID" value="KRX39053.1"/>
    <property type="molecule type" value="Genomic_DNA"/>
</dbReference>
<evidence type="ECO:0000313" key="1">
    <source>
        <dbReference type="EMBL" id="KRX39053.1"/>
    </source>
</evidence>
<comment type="caution">
    <text evidence="1">The sequence shown here is derived from an EMBL/GenBank/DDBJ whole genome shotgun (WGS) entry which is preliminary data.</text>
</comment>
<dbReference type="AlphaFoldDB" id="A0A0V0TJ45"/>
<proteinExistence type="predicted"/>
<reference evidence="1 2" key="1">
    <citation type="submission" date="2015-01" db="EMBL/GenBank/DDBJ databases">
        <title>Evolution of Trichinella species and genotypes.</title>
        <authorList>
            <person name="Korhonen P.K."/>
            <person name="Edoardo P."/>
            <person name="Giuseppe L.R."/>
            <person name="Gasser R.B."/>
        </authorList>
    </citation>
    <scope>NUCLEOTIDE SEQUENCE [LARGE SCALE GENOMIC DNA]</scope>
    <source>
        <strain evidence="1">ISS417</strain>
    </source>
</reference>
<sequence>MADIHKNDANITKCTISYIRPYIQITNEITICSVRTSLIVFRDVTLKKDRWHGMLFLGIQI</sequence>
<evidence type="ECO:0000313" key="2">
    <source>
        <dbReference type="Proteomes" id="UP000055048"/>
    </source>
</evidence>
<protein>
    <submittedName>
        <fullName evidence="1">Uncharacterized protein</fullName>
    </submittedName>
</protein>
<dbReference type="Proteomes" id="UP000055048">
    <property type="component" value="Unassembled WGS sequence"/>
</dbReference>
<accession>A0A0V0TJ45</accession>
<keyword evidence="2" id="KW-1185">Reference proteome</keyword>